<feature type="region of interest" description="Disordered" evidence="1">
    <location>
        <begin position="32"/>
        <end position="60"/>
    </location>
</feature>
<evidence type="ECO:0000313" key="2">
    <source>
        <dbReference type="EMBL" id="NVE93377.1"/>
    </source>
</evidence>
<organism evidence="2 3">
    <name type="scientific">Altererythrobacter lutimaris</name>
    <dbReference type="NCBI Taxonomy" id="2743979"/>
    <lineage>
        <taxon>Bacteria</taxon>
        <taxon>Pseudomonadati</taxon>
        <taxon>Pseudomonadota</taxon>
        <taxon>Alphaproteobacteria</taxon>
        <taxon>Sphingomonadales</taxon>
        <taxon>Erythrobacteraceae</taxon>
        <taxon>Altererythrobacter</taxon>
    </lineage>
</organism>
<feature type="compositionally biased region" description="Basic and acidic residues" evidence="1">
    <location>
        <begin position="32"/>
        <end position="46"/>
    </location>
</feature>
<dbReference type="Proteomes" id="UP000546031">
    <property type="component" value="Unassembled WGS sequence"/>
</dbReference>
<dbReference type="AlphaFoldDB" id="A0A850H2K6"/>
<proteinExistence type="predicted"/>
<accession>A0A850H2K6</accession>
<protein>
    <submittedName>
        <fullName evidence="2">Uncharacterized protein</fullName>
    </submittedName>
</protein>
<keyword evidence="3" id="KW-1185">Reference proteome</keyword>
<evidence type="ECO:0000313" key="3">
    <source>
        <dbReference type="Proteomes" id="UP000546031"/>
    </source>
</evidence>
<sequence>MTRAGYTISRAGDPTHRLRVPVYAGTQYEPDELLRYDGPPDRKFEPLDSEEREEWAKEHDTREDKRWCLDALLRGRGKYGFGDVVQGREKSHVGDQIITPVRRLMNELHPGQAS</sequence>
<comment type="caution">
    <text evidence="2">The sequence shown here is derived from an EMBL/GenBank/DDBJ whole genome shotgun (WGS) entry which is preliminary data.</text>
</comment>
<name>A0A850H2K6_9SPHN</name>
<evidence type="ECO:0000256" key="1">
    <source>
        <dbReference type="SAM" id="MobiDB-lite"/>
    </source>
</evidence>
<gene>
    <name evidence="2" type="ORF">HUO12_00535</name>
</gene>
<dbReference type="EMBL" id="JABWTA010000001">
    <property type="protein sequence ID" value="NVE93377.1"/>
    <property type="molecule type" value="Genomic_DNA"/>
</dbReference>
<reference evidence="2 3" key="1">
    <citation type="submission" date="2020-06" db="EMBL/GenBank/DDBJ databases">
        <title>Altererythrobacter lutimaris sp. nov., a marine bacterium isolated from a tidal flat.</title>
        <authorList>
            <person name="Kim D."/>
            <person name="Yoo Y."/>
            <person name="Kim J.-J."/>
        </authorList>
    </citation>
    <scope>NUCLEOTIDE SEQUENCE [LARGE SCALE GENOMIC DNA]</scope>
    <source>
        <strain evidence="2 3">JGD-16</strain>
    </source>
</reference>
<dbReference type="RefSeq" id="WP_176271749.1">
    <property type="nucleotide sequence ID" value="NZ_JABWTA010000001.1"/>
</dbReference>